<name>A0AA38IYI8_9CUCU</name>
<keyword evidence="1" id="KW-0479">Metal-binding</keyword>
<dbReference type="Proteomes" id="UP001168821">
    <property type="component" value="Unassembled WGS sequence"/>
</dbReference>
<evidence type="ECO:0000259" key="4">
    <source>
        <dbReference type="PROSITE" id="PS50081"/>
    </source>
</evidence>
<keyword evidence="3" id="KW-0862">Zinc</keyword>
<dbReference type="EMBL" id="JALNTZ010000001">
    <property type="protein sequence ID" value="KAJ3666002.1"/>
    <property type="molecule type" value="Genomic_DNA"/>
</dbReference>
<organism evidence="5 6">
    <name type="scientific">Zophobas morio</name>
    <dbReference type="NCBI Taxonomy" id="2755281"/>
    <lineage>
        <taxon>Eukaryota</taxon>
        <taxon>Metazoa</taxon>
        <taxon>Ecdysozoa</taxon>
        <taxon>Arthropoda</taxon>
        <taxon>Hexapoda</taxon>
        <taxon>Insecta</taxon>
        <taxon>Pterygota</taxon>
        <taxon>Neoptera</taxon>
        <taxon>Endopterygota</taxon>
        <taxon>Coleoptera</taxon>
        <taxon>Polyphaga</taxon>
        <taxon>Cucujiformia</taxon>
        <taxon>Tenebrionidae</taxon>
        <taxon>Zophobas</taxon>
    </lineage>
</organism>
<dbReference type="InterPro" id="IPR019786">
    <property type="entry name" value="Zinc_finger_PHD-type_CS"/>
</dbReference>
<proteinExistence type="predicted"/>
<evidence type="ECO:0000256" key="2">
    <source>
        <dbReference type="ARBA" id="ARBA00022771"/>
    </source>
</evidence>
<gene>
    <name evidence="5" type="ORF">Zmor_001463</name>
</gene>
<sequence length="238" mass="27350">MNKKCAKCNELCPDGIKCDICGLLVHPDCAGLSRTEVSCLRAKQRKISFYCENCDVVNIIKSLKDQIEHISHEIASIKREKSVPAPPITNPSLSEDDIINEIVERQQKAANIIVYNLPESKESSINERVNDDQTRCLNILRKNMPDTTFIKCNRLGKASENRPRPIKLQFASPGQVLQILRSYRVEYNIYLNRDLTIKQRNHAYNVRKEFRTRKTNGEEDIILKYTDGVPKIVKKNVH</sequence>
<accession>A0AA38IYI8</accession>
<dbReference type="GO" id="GO:0008270">
    <property type="term" value="F:zinc ion binding"/>
    <property type="evidence" value="ECO:0007669"/>
    <property type="project" value="UniProtKB-KW"/>
</dbReference>
<dbReference type="PROSITE" id="PS01359">
    <property type="entry name" value="ZF_PHD_1"/>
    <property type="match status" value="1"/>
</dbReference>
<keyword evidence="2" id="KW-0863">Zinc-finger</keyword>
<comment type="caution">
    <text evidence="5">The sequence shown here is derived from an EMBL/GenBank/DDBJ whole genome shotgun (WGS) entry which is preliminary data.</text>
</comment>
<dbReference type="PROSITE" id="PS50081">
    <property type="entry name" value="ZF_DAG_PE_2"/>
    <property type="match status" value="1"/>
</dbReference>
<evidence type="ECO:0000256" key="3">
    <source>
        <dbReference type="ARBA" id="ARBA00022833"/>
    </source>
</evidence>
<evidence type="ECO:0000256" key="1">
    <source>
        <dbReference type="ARBA" id="ARBA00022723"/>
    </source>
</evidence>
<dbReference type="AlphaFoldDB" id="A0AA38IYI8"/>
<dbReference type="PANTHER" id="PTHR37445">
    <property type="entry name" value="PROTEIN CBG24663"/>
    <property type="match status" value="1"/>
</dbReference>
<evidence type="ECO:0000313" key="6">
    <source>
        <dbReference type="Proteomes" id="UP001168821"/>
    </source>
</evidence>
<reference evidence="5" key="1">
    <citation type="journal article" date="2023" name="G3 (Bethesda)">
        <title>Whole genome assemblies of Zophobas morio and Tenebrio molitor.</title>
        <authorList>
            <person name="Kaur S."/>
            <person name="Stinson S.A."/>
            <person name="diCenzo G.C."/>
        </authorList>
    </citation>
    <scope>NUCLEOTIDE SEQUENCE</scope>
    <source>
        <strain evidence="5">QUZm001</strain>
    </source>
</reference>
<feature type="domain" description="Phorbol-ester/DAG-type" evidence="4">
    <location>
        <begin position="1"/>
        <end position="39"/>
    </location>
</feature>
<dbReference type="PANTHER" id="PTHR37445:SF3">
    <property type="entry name" value="ZINC FINGER PHD-TYPE DOMAIN-CONTAINING PROTEIN"/>
    <property type="match status" value="1"/>
</dbReference>
<keyword evidence="6" id="KW-1185">Reference proteome</keyword>
<dbReference type="InterPro" id="IPR002219">
    <property type="entry name" value="PKC_DAG/PE"/>
</dbReference>
<protein>
    <recommendedName>
        <fullName evidence="4">Phorbol-ester/DAG-type domain-containing protein</fullName>
    </recommendedName>
</protein>
<evidence type="ECO:0000313" key="5">
    <source>
        <dbReference type="EMBL" id="KAJ3666002.1"/>
    </source>
</evidence>